<evidence type="ECO:0000256" key="2">
    <source>
        <dbReference type="SAM" id="MobiDB-lite"/>
    </source>
</evidence>
<sequence length="674" mass="77726">MDGIRIKQEEIEYKPFQNGQSQLSAIAQASRPPIHGSTKSSNAKRKKKARTFAILRSLNAQEQSHRSQRTTQLSKGQKARRNKAARKLKLLQRTHNTQSQQQILQEPTRIARSQSISLRIQTTDARLRELMAKAKHNNQQSALTTERVDYLCRLPLALISSRFITGNSKTLTEPTTQDDLQLWCALDQFQPIQGQAPIDLRHRVNEMLKEINNKILELQAQTYRDREETRSMIELSESLQRDIRSNEQKILAEAEELRNERYQLPGNSHDGQLNRPTPDHTYVKLENTPESIRLIQTLPKSTTGQAHIEAEVMQEPPQCISILPQIQVLTAGIKSRSELDTRALKLQRRKETRRKKQETRLKLLLERHEEGNQPLSLPEQHTARNLSLLLGPPWIPFQVQKPSKKALKALKASQPPPRSELRKMKVKPQYPDWYQRVRLWDQIGSEDFEEDLSELKSDENSCDCGCEHVCKAWMRTQSSTRIKNYPQKRSERKKKLHVDNVQAQRATEERKQVQRLETRIEYIKKQSKQSQNCKPEGSKEKASLPALRSEKYRIYTADYTHGSLDGLHDIKHLELVFTQDLVGGYINFNGSGQLVHIDDFVEPEGRHDRYNMSCSGQKYGISARFYAGNYNSYVKLVMESQMVMRLLSSDPAELPPPDMPELLTFVGACARPTR</sequence>
<dbReference type="AlphaFoldDB" id="A0A6A6UGN0"/>
<accession>A0A6A6UGN0</accession>
<dbReference type="EMBL" id="MU004233">
    <property type="protein sequence ID" value="KAF2671429.1"/>
    <property type="molecule type" value="Genomic_DNA"/>
</dbReference>
<keyword evidence="4" id="KW-1185">Reference proteome</keyword>
<proteinExistence type="predicted"/>
<evidence type="ECO:0000256" key="1">
    <source>
        <dbReference type="SAM" id="Coils"/>
    </source>
</evidence>
<protein>
    <submittedName>
        <fullName evidence="3">Uncharacterized protein</fullName>
    </submittedName>
</protein>
<feature type="region of interest" description="Disordered" evidence="2">
    <location>
        <begin position="28"/>
        <end position="83"/>
    </location>
</feature>
<keyword evidence="1" id="KW-0175">Coiled coil</keyword>
<organism evidence="3 4">
    <name type="scientific">Microthyrium microscopicum</name>
    <dbReference type="NCBI Taxonomy" id="703497"/>
    <lineage>
        <taxon>Eukaryota</taxon>
        <taxon>Fungi</taxon>
        <taxon>Dikarya</taxon>
        <taxon>Ascomycota</taxon>
        <taxon>Pezizomycotina</taxon>
        <taxon>Dothideomycetes</taxon>
        <taxon>Dothideomycetes incertae sedis</taxon>
        <taxon>Microthyriales</taxon>
        <taxon>Microthyriaceae</taxon>
        <taxon>Microthyrium</taxon>
    </lineage>
</organism>
<reference evidence="3" key="1">
    <citation type="journal article" date="2020" name="Stud. Mycol.">
        <title>101 Dothideomycetes genomes: a test case for predicting lifestyles and emergence of pathogens.</title>
        <authorList>
            <person name="Haridas S."/>
            <person name="Albert R."/>
            <person name="Binder M."/>
            <person name="Bloem J."/>
            <person name="Labutti K."/>
            <person name="Salamov A."/>
            <person name="Andreopoulos B."/>
            <person name="Baker S."/>
            <person name="Barry K."/>
            <person name="Bills G."/>
            <person name="Bluhm B."/>
            <person name="Cannon C."/>
            <person name="Castanera R."/>
            <person name="Culley D."/>
            <person name="Daum C."/>
            <person name="Ezra D."/>
            <person name="Gonzalez J."/>
            <person name="Henrissat B."/>
            <person name="Kuo A."/>
            <person name="Liang C."/>
            <person name="Lipzen A."/>
            <person name="Lutzoni F."/>
            <person name="Magnuson J."/>
            <person name="Mondo S."/>
            <person name="Nolan M."/>
            <person name="Ohm R."/>
            <person name="Pangilinan J."/>
            <person name="Park H.-J."/>
            <person name="Ramirez L."/>
            <person name="Alfaro M."/>
            <person name="Sun H."/>
            <person name="Tritt A."/>
            <person name="Yoshinaga Y."/>
            <person name="Zwiers L.-H."/>
            <person name="Turgeon B."/>
            <person name="Goodwin S."/>
            <person name="Spatafora J."/>
            <person name="Crous P."/>
            <person name="Grigoriev I."/>
        </authorList>
    </citation>
    <scope>NUCLEOTIDE SEQUENCE</scope>
    <source>
        <strain evidence="3">CBS 115976</strain>
    </source>
</reference>
<gene>
    <name evidence="3" type="ORF">BT63DRAFT_438869</name>
</gene>
<evidence type="ECO:0000313" key="3">
    <source>
        <dbReference type="EMBL" id="KAF2671429.1"/>
    </source>
</evidence>
<feature type="region of interest" description="Disordered" evidence="2">
    <location>
        <begin position="483"/>
        <end position="510"/>
    </location>
</feature>
<dbReference type="Proteomes" id="UP000799302">
    <property type="component" value="Unassembled WGS sequence"/>
</dbReference>
<evidence type="ECO:0000313" key="4">
    <source>
        <dbReference type="Proteomes" id="UP000799302"/>
    </source>
</evidence>
<feature type="coiled-coil region" evidence="1">
    <location>
        <begin position="201"/>
        <end position="260"/>
    </location>
</feature>
<name>A0A6A6UGN0_9PEZI</name>